<dbReference type="GO" id="GO:0016491">
    <property type="term" value="F:oxidoreductase activity"/>
    <property type="evidence" value="ECO:0007669"/>
    <property type="project" value="InterPro"/>
</dbReference>
<evidence type="ECO:0000313" key="2">
    <source>
        <dbReference type="EMBL" id="EGD59539.1"/>
    </source>
</evidence>
<reference evidence="2 3" key="1">
    <citation type="journal article" date="2012" name="J. Bacteriol.">
        <title>Draft Genome Sequence of Novosphingobium nitrogenifigens Y88T.</title>
        <authorList>
            <person name="Strabala T.J."/>
            <person name="Macdonald L."/>
            <person name="Liu V."/>
            <person name="Smit A.M."/>
        </authorList>
    </citation>
    <scope>NUCLEOTIDE SEQUENCE [LARGE SCALE GENOMIC DNA]</scope>
    <source>
        <strain evidence="2 3">DSM 19370</strain>
    </source>
</reference>
<keyword evidence="3" id="KW-1185">Reference proteome</keyword>
<dbReference type="InterPro" id="IPR001853">
    <property type="entry name" value="DSBA-like_thioredoxin_dom"/>
</dbReference>
<dbReference type="InParanoid" id="F1Z733"/>
<dbReference type="HOGENOM" id="CLU_069253_0_4_5"/>
<sequence length="243" mass="26427">MGEFVTPSALGPRAIAIDIWSDVMCPWCVIGTSQLHQALAGMADDVRATIRFHPFELNPDMPPDGEEQRSHIMRKYGRTVEEAEAGRERLREIGASAGYSFDYVGPGDPPPAMMWNTRAAHRLLVKALRDHGPDMQGRLKQALFDAHFQARRNVSDPEVLVDIAGQVGMDADEARAALADHEIDAIVAAGEQYARDLNITAVPAMIVNGRYMVPGAQDPATYAQVIRRALEPSGPASDQAEAG</sequence>
<dbReference type="PANTHER" id="PTHR13887">
    <property type="entry name" value="GLUTATHIONE S-TRANSFERASE KAPPA"/>
    <property type="match status" value="1"/>
</dbReference>
<dbReference type="RefSeq" id="WP_008070194.1">
    <property type="nucleotide sequence ID" value="NZ_AQWK01000003.1"/>
</dbReference>
<gene>
    <name evidence="2" type="ORF">Y88_2583</name>
</gene>
<dbReference type="Gene3D" id="3.40.30.10">
    <property type="entry name" value="Glutaredoxin"/>
    <property type="match status" value="1"/>
</dbReference>
<dbReference type="Pfam" id="PF01323">
    <property type="entry name" value="DSBA"/>
    <property type="match status" value="1"/>
</dbReference>
<dbReference type="Proteomes" id="UP000004728">
    <property type="component" value="Unassembled WGS sequence"/>
</dbReference>
<accession>F1Z733</accession>
<dbReference type="STRING" id="983920.Y88_2583"/>
<dbReference type="AlphaFoldDB" id="F1Z733"/>
<dbReference type="PANTHER" id="PTHR13887:SF41">
    <property type="entry name" value="THIOREDOXIN SUPERFAMILY PROTEIN"/>
    <property type="match status" value="1"/>
</dbReference>
<organism evidence="2 3">
    <name type="scientific">Novosphingobium nitrogenifigens DSM 19370</name>
    <dbReference type="NCBI Taxonomy" id="983920"/>
    <lineage>
        <taxon>Bacteria</taxon>
        <taxon>Pseudomonadati</taxon>
        <taxon>Pseudomonadota</taxon>
        <taxon>Alphaproteobacteria</taxon>
        <taxon>Sphingomonadales</taxon>
        <taxon>Sphingomonadaceae</taxon>
        <taxon>Novosphingobium</taxon>
    </lineage>
</organism>
<proteinExistence type="predicted"/>
<feature type="domain" description="DSBA-like thioredoxin" evidence="1">
    <location>
        <begin position="17"/>
        <end position="226"/>
    </location>
</feature>
<dbReference type="eggNOG" id="COG2761">
    <property type="taxonomic scope" value="Bacteria"/>
</dbReference>
<evidence type="ECO:0000259" key="1">
    <source>
        <dbReference type="Pfam" id="PF01323"/>
    </source>
</evidence>
<dbReference type="EMBL" id="AEWJ01000026">
    <property type="protein sequence ID" value="EGD59539.1"/>
    <property type="molecule type" value="Genomic_DNA"/>
</dbReference>
<name>F1Z733_9SPHN</name>
<protein>
    <submittedName>
        <fullName evidence="2">DSBA oxidoreductase</fullName>
    </submittedName>
</protein>
<dbReference type="OrthoDB" id="9799122at2"/>
<dbReference type="SUPFAM" id="SSF52833">
    <property type="entry name" value="Thioredoxin-like"/>
    <property type="match status" value="1"/>
</dbReference>
<evidence type="ECO:0000313" key="3">
    <source>
        <dbReference type="Proteomes" id="UP000004728"/>
    </source>
</evidence>
<comment type="caution">
    <text evidence="2">The sequence shown here is derived from an EMBL/GenBank/DDBJ whole genome shotgun (WGS) entry which is preliminary data.</text>
</comment>
<dbReference type="CDD" id="cd03024">
    <property type="entry name" value="DsbA_FrnE"/>
    <property type="match status" value="1"/>
</dbReference>
<dbReference type="InterPro" id="IPR036249">
    <property type="entry name" value="Thioredoxin-like_sf"/>
</dbReference>